<dbReference type="InterPro" id="IPR018641">
    <property type="entry name" value="Trfase_1_rSAM/seldom-assoc"/>
</dbReference>
<evidence type="ECO:0000313" key="2">
    <source>
        <dbReference type="Proteomes" id="UP000237889"/>
    </source>
</evidence>
<accession>A0A2S0NGN3</accession>
<dbReference type="PANTHER" id="PTHR36529">
    <property type="entry name" value="SLL1095 PROTEIN"/>
    <property type="match status" value="1"/>
</dbReference>
<dbReference type="InterPro" id="IPR029044">
    <property type="entry name" value="Nucleotide-diphossugar_trans"/>
</dbReference>
<name>A0A2S0NGN3_9HYPH</name>
<organism evidence="1 2">
    <name type="scientific">Phreatobacter cathodiphilus</name>
    <dbReference type="NCBI Taxonomy" id="1868589"/>
    <lineage>
        <taxon>Bacteria</taxon>
        <taxon>Pseudomonadati</taxon>
        <taxon>Pseudomonadota</taxon>
        <taxon>Alphaproteobacteria</taxon>
        <taxon>Hyphomicrobiales</taxon>
        <taxon>Phreatobacteraceae</taxon>
        <taxon>Phreatobacter</taxon>
    </lineage>
</organism>
<dbReference type="PANTHER" id="PTHR36529:SF1">
    <property type="entry name" value="GLYCOSYLTRANSFERASE"/>
    <property type="match status" value="1"/>
</dbReference>
<protein>
    <recommendedName>
        <fullName evidence="3">Glycosyltransferase</fullName>
    </recommendedName>
</protein>
<dbReference type="RefSeq" id="WP_106750607.1">
    <property type="nucleotide sequence ID" value="NZ_CP027668.1"/>
</dbReference>
<dbReference type="OrthoDB" id="9798250at2"/>
<evidence type="ECO:0000313" key="1">
    <source>
        <dbReference type="EMBL" id="AVO47237.1"/>
    </source>
</evidence>
<dbReference type="KEGG" id="phr:C6569_20530"/>
<dbReference type="EMBL" id="CP027668">
    <property type="protein sequence ID" value="AVO47237.1"/>
    <property type="molecule type" value="Genomic_DNA"/>
</dbReference>
<proteinExistence type="predicted"/>
<gene>
    <name evidence="1" type="ORF">C6569_20530</name>
</gene>
<keyword evidence="2" id="KW-1185">Reference proteome</keyword>
<dbReference type="Gene3D" id="3.90.550.10">
    <property type="entry name" value="Spore Coat Polysaccharide Biosynthesis Protein SpsA, Chain A"/>
    <property type="match status" value="1"/>
</dbReference>
<dbReference type="AlphaFoldDB" id="A0A2S0NGN3"/>
<dbReference type="Proteomes" id="UP000237889">
    <property type="component" value="Chromosome"/>
</dbReference>
<reference evidence="1 2" key="1">
    <citation type="submission" date="2018-03" db="EMBL/GenBank/DDBJ databases">
        <title>Genome sequencing of Phreatobacter sp.</title>
        <authorList>
            <person name="Kim S.-J."/>
            <person name="Heo J."/>
            <person name="Kwon S.-W."/>
        </authorList>
    </citation>
    <scope>NUCLEOTIDE SEQUENCE [LARGE SCALE GENOMIC DNA]</scope>
    <source>
        <strain evidence="1 2">S-12</strain>
    </source>
</reference>
<dbReference type="SUPFAM" id="SSF53448">
    <property type="entry name" value="Nucleotide-diphospho-sugar transferases"/>
    <property type="match status" value="1"/>
</dbReference>
<sequence length="233" mass="23501">MTKRTIGLGLMAKPPRPGIAKTRLAAAIGAAAAADLAAAFLMDGAAIAAAAAGPADLCCEVFYRPADGAAEIAALVGQDWPMVFCDRGELGATMWDVLFRLLARHPAGAMVMGADLPLVPPAVLGEAAEVLRRGGERAVVVMPSADGGYGLIGVRSALAAPLFAPMAWSTAGVLAETLRRAGAEGLTVHLLPEQHDVDEPEDLAWLRAALAAAPGAAPATRAALARLDGGAGG</sequence>
<evidence type="ECO:0008006" key="3">
    <source>
        <dbReference type="Google" id="ProtNLM"/>
    </source>
</evidence>
<dbReference type="Pfam" id="PF09837">
    <property type="entry name" value="DUF2064"/>
    <property type="match status" value="1"/>
</dbReference>